<dbReference type="NCBIfam" id="NF002850">
    <property type="entry name" value="PRK03114.1"/>
    <property type="match status" value="1"/>
</dbReference>
<protein>
    <recommendedName>
        <fullName evidence="9">inosine/xanthosine triphosphatase</fullName>
        <ecNumber evidence="9">3.6.1.73</ecNumber>
    </recommendedName>
</protein>
<feature type="domain" description="Non-canonical purine NTP phosphatase/PRRC1" evidence="12">
    <location>
        <begin position="8"/>
        <end position="158"/>
    </location>
</feature>
<keyword evidence="3" id="KW-0479">Metal-binding</keyword>
<evidence type="ECO:0000256" key="2">
    <source>
        <dbReference type="ARBA" id="ARBA00001946"/>
    </source>
</evidence>
<reference evidence="13 14" key="1">
    <citation type="submission" date="2021-06" db="EMBL/GenBank/DDBJ databases">
        <title>Bacillus sp. RD4P76, an endophyte from a halophyte.</title>
        <authorList>
            <person name="Sun J.-Q."/>
        </authorList>
    </citation>
    <scope>NUCLEOTIDE SEQUENCE [LARGE SCALE GENOMIC DNA]</scope>
    <source>
        <strain evidence="13 14">JCM 17098</strain>
    </source>
</reference>
<evidence type="ECO:0000256" key="8">
    <source>
        <dbReference type="ARBA" id="ARBA00023211"/>
    </source>
</evidence>
<organism evidence="13 14">
    <name type="scientific">Evansella alkalicola</name>
    <dbReference type="NCBI Taxonomy" id="745819"/>
    <lineage>
        <taxon>Bacteria</taxon>
        <taxon>Bacillati</taxon>
        <taxon>Bacillota</taxon>
        <taxon>Bacilli</taxon>
        <taxon>Bacillales</taxon>
        <taxon>Bacillaceae</taxon>
        <taxon>Evansella</taxon>
    </lineage>
</organism>
<dbReference type="Pfam" id="PF01931">
    <property type="entry name" value="NTPase_I-T"/>
    <property type="match status" value="1"/>
</dbReference>
<evidence type="ECO:0000256" key="6">
    <source>
        <dbReference type="ARBA" id="ARBA00022842"/>
    </source>
</evidence>
<dbReference type="InterPro" id="IPR050299">
    <property type="entry name" value="YjjX_NTPase"/>
</dbReference>
<dbReference type="EMBL" id="JAHQCR010000030">
    <property type="protein sequence ID" value="MBU9721079.1"/>
    <property type="molecule type" value="Genomic_DNA"/>
</dbReference>
<dbReference type="SUPFAM" id="SSF52972">
    <property type="entry name" value="ITPase-like"/>
    <property type="match status" value="1"/>
</dbReference>
<evidence type="ECO:0000313" key="14">
    <source>
        <dbReference type="Proteomes" id="UP000790580"/>
    </source>
</evidence>
<comment type="cofactor">
    <cofactor evidence="1">
        <name>Mn(2+)</name>
        <dbReference type="ChEBI" id="CHEBI:29035"/>
    </cofactor>
</comment>
<keyword evidence="5" id="KW-0378">Hydrolase</keyword>
<comment type="catalytic activity">
    <reaction evidence="11">
        <text>XTP + H2O = XDP + phosphate + H(+)</text>
        <dbReference type="Rhea" id="RHEA:28406"/>
        <dbReference type="ChEBI" id="CHEBI:15377"/>
        <dbReference type="ChEBI" id="CHEBI:15378"/>
        <dbReference type="ChEBI" id="CHEBI:43474"/>
        <dbReference type="ChEBI" id="CHEBI:59884"/>
        <dbReference type="ChEBI" id="CHEBI:61314"/>
        <dbReference type="EC" id="3.6.1.73"/>
    </reaction>
</comment>
<evidence type="ECO:0000256" key="11">
    <source>
        <dbReference type="ARBA" id="ARBA00048781"/>
    </source>
</evidence>
<evidence type="ECO:0000259" key="12">
    <source>
        <dbReference type="Pfam" id="PF01931"/>
    </source>
</evidence>
<evidence type="ECO:0000256" key="3">
    <source>
        <dbReference type="ARBA" id="ARBA00022723"/>
    </source>
</evidence>
<proteinExistence type="predicted"/>
<dbReference type="Proteomes" id="UP000790580">
    <property type="component" value="Unassembled WGS sequence"/>
</dbReference>
<sequence length="180" mass="19875">MITKIYIGSKNPAKINAVKQVFPDSVHLCPVDVPSSVSAQPFSDDETRLGAKNRATYLVKNMKAPMAIGLEGGVVDTDEGMQLCNWGALATDTGDIYTAGGARIFLPNDLAEEIRLGKELGLVIDQWANAENVRKGQGTIGILTMGEVDRAKMFRHVVELLYGQWKFHERRKERVSTKKQ</sequence>
<dbReference type="RefSeq" id="WP_176371438.1">
    <property type="nucleotide sequence ID" value="NZ_JAHQCR010000030.1"/>
</dbReference>
<name>A0ABS6JTS4_9BACI</name>
<dbReference type="PANTHER" id="PTHR34699:SF2">
    <property type="entry name" value="NON-CANONICAL PURINE NTP PHOSPHATASE_PRRC1 DOMAIN-CONTAINING PROTEIN"/>
    <property type="match status" value="1"/>
</dbReference>
<comment type="catalytic activity">
    <reaction evidence="10">
        <text>ITP + H2O = IDP + phosphate + H(+)</text>
        <dbReference type="Rhea" id="RHEA:28330"/>
        <dbReference type="ChEBI" id="CHEBI:15377"/>
        <dbReference type="ChEBI" id="CHEBI:15378"/>
        <dbReference type="ChEBI" id="CHEBI:43474"/>
        <dbReference type="ChEBI" id="CHEBI:58280"/>
        <dbReference type="ChEBI" id="CHEBI:61402"/>
        <dbReference type="EC" id="3.6.1.73"/>
    </reaction>
</comment>
<dbReference type="EC" id="3.6.1.73" evidence="9"/>
<evidence type="ECO:0000256" key="4">
    <source>
        <dbReference type="ARBA" id="ARBA00022741"/>
    </source>
</evidence>
<keyword evidence="6" id="KW-0460">Magnesium</keyword>
<keyword evidence="8" id="KW-0464">Manganese</keyword>
<keyword evidence="7" id="KW-0546">Nucleotide metabolism</keyword>
<accession>A0ABS6JTS4</accession>
<evidence type="ECO:0000256" key="1">
    <source>
        <dbReference type="ARBA" id="ARBA00001936"/>
    </source>
</evidence>
<evidence type="ECO:0000256" key="10">
    <source>
        <dbReference type="ARBA" id="ARBA00048174"/>
    </source>
</evidence>
<gene>
    <name evidence="13" type="ORF">KS407_06425</name>
</gene>
<keyword evidence="14" id="KW-1185">Reference proteome</keyword>
<dbReference type="PANTHER" id="PTHR34699">
    <property type="match status" value="1"/>
</dbReference>
<evidence type="ECO:0000256" key="9">
    <source>
        <dbReference type="ARBA" id="ARBA00038901"/>
    </source>
</evidence>
<comment type="caution">
    <text evidence="13">The sequence shown here is derived from an EMBL/GenBank/DDBJ whole genome shotgun (WGS) entry which is preliminary data.</text>
</comment>
<comment type="cofactor">
    <cofactor evidence="2">
        <name>Mg(2+)</name>
        <dbReference type="ChEBI" id="CHEBI:18420"/>
    </cofactor>
</comment>
<dbReference type="InterPro" id="IPR029001">
    <property type="entry name" value="ITPase-like_fam"/>
</dbReference>
<dbReference type="Gene3D" id="3.90.950.10">
    <property type="match status" value="1"/>
</dbReference>
<dbReference type="InterPro" id="IPR026533">
    <property type="entry name" value="NTPase/PRRC1"/>
</dbReference>
<evidence type="ECO:0000313" key="13">
    <source>
        <dbReference type="EMBL" id="MBU9721079.1"/>
    </source>
</evidence>
<evidence type="ECO:0000256" key="7">
    <source>
        <dbReference type="ARBA" id="ARBA00023080"/>
    </source>
</evidence>
<keyword evidence="4" id="KW-0547">Nucleotide-binding</keyword>
<evidence type="ECO:0000256" key="5">
    <source>
        <dbReference type="ARBA" id="ARBA00022801"/>
    </source>
</evidence>